<dbReference type="OrthoDB" id="3390131at2"/>
<evidence type="ECO:0000313" key="2">
    <source>
        <dbReference type="Proteomes" id="UP000245683"/>
    </source>
</evidence>
<comment type="caution">
    <text evidence="1">The sequence shown here is derived from an EMBL/GenBank/DDBJ whole genome shotgun (WGS) entry which is preliminary data.</text>
</comment>
<sequence>MLFDQRVSHIAVLAHAALTIDDDGRVSLALSGTPVRLREPLAGLALEVADDAAARGSAWLFPSSQGNRPLSPDRLRERVAALGLRRVLLTRNGAVGVLATQLPPALLADQIPIAEAAEGSAGWVASHGCGQPSWTVAAESQIVDAGDGGPADESFGDGRVAFVVAGHGGRR</sequence>
<proteinExistence type="predicted"/>
<protein>
    <submittedName>
        <fullName evidence="1">Uncharacterized protein</fullName>
    </submittedName>
</protein>
<accession>A0A317K842</accession>
<dbReference type="Proteomes" id="UP000245683">
    <property type="component" value="Unassembled WGS sequence"/>
</dbReference>
<keyword evidence="2" id="KW-1185">Reference proteome</keyword>
<dbReference type="RefSeq" id="WP_109944439.1">
    <property type="nucleotide sequence ID" value="NZ_QGGF01000218.1"/>
</dbReference>
<dbReference type="EMBL" id="QGSV01000146">
    <property type="protein sequence ID" value="PWU49045.1"/>
    <property type="molecule type" value="Genomic_DNA"/>
</dbReference>
<organism evidence="1 2">
    <name type="scientific">Micromonospora globispora</name>
    <dbReference type="NCBI Taxonomy" id="1450148"/>
    <lineage>
        <taxon>Bacteria</taxon>
        <taxon>Bacillati</taxon>
        <taxon>Actinomycetota</taxon>
        <taxon>Actinomycetes</taxon>
        <taxon>Micromonosporales</taxon>
        <taxon>Micromonosporaceae</taxon>
        <taxon>Micromonospora</taxon>
    </lineage>
</organism>
<name>A0A317K842_9ACTN</name>
<dbReference type="AlphaFoldDB" id="A0A317K842"/>
<evidence type="ECO:0000313" key="1">
    <source>
        <dbReference type="EMBL" id="PWU49045.1"/>
    </source>
</evidence>
<gene>
    <name evidence="1" type="ORF">DLJ46_10330</name>
</gene>
<reference evidence="2" key="1">
    <citation type="submission" date="2018-05" db="EMBL/GenBank/DDBJ databases">
        <title>Micromonospora globispora sp. nov. and Micromonospora rugosa sp. nov., isolated from marine sediment.</title>
        <authorList>
            <person name="Carro L."/>
            <person name="Aysel V."/>
            <person name="Cetin D."/>
            <person name="Igual J.M."/>
            <person name="Klenk H.-P."/>
            <person name="Trujillo M.E."/>
            <person name="Sahin N."/>
        </authorList>
    </citation>
    <scope>NUCLEOTIDE SEQUENCE [LARGE SCALE GENOMIC DNA]</scope>
    <source>
        <strain evidence="2">S2904</strain>
    </source>
</reference>